<name>A0A427AVG2_ENSVE</name>
<protein>
    <submittedName>
        <fullName evidence="2">Uncharacterized protein</fullName>
    </submittedName>
</protein>
<dbReference type="Proteomes" id="UP000287651">
    <property type="component" value="Unassembled WGS sequence"/>
</dbReference>
<proteinExistence type="predicted"/>
<evidence type="ECO:0000313" key="2">
    <source>
        <dbReference type="EMBL" id="RRT80106.1"/>
    </source>
</evidence>
<gene>
    <name evidence="2" type="ORF">B296_00012851</name>
</gene>
<reference evidence="2 3" key="1">
    <citation type="journal article" date="2014" name="Agronomy (Basel)">
        <title>A Draft Genome Sequence for Ensete ventricosum, the Drought-Tolerant Tree Against Hunger.</title>
        <authorList>
            <person name="Harrison J."/>
            <person name="Moore K.A."/>
            <person name="Paszkiewicz K."/>
            <person name="Jones T."/>
            <person name="Grant M."/>
            <person name="Ambacheew D."/>
            <person name="Muzemil S."/>
            <person name="Studholme D.J."/>
        </authorList>
    </citation>
    <scope>NUCLEOTIDE SEQUENCE [LARGE SCALE GENOMIC DNA]</scope>
</reference>
<comment type="caution">
    <text evidence="2">The sequence shown here is derived from an EMBL/GenBank/DDBJ whole genome shotgun (WGS) entry which is preliminary data.</text>
</comment>
<feature type="region of interest" description="Disordered" evidence="1">
    <location>
        <begin position="119"/>
        <end position="165"/>
    </location>
</feature>
<feature type="compositionally biased region" description="Basic and acidic residues" evidence="1">
    <location>
        <begin position="119"/>
        <end position="153"/>
    </location>
</feature>
<evidence type="ECO:0000313" key="3">
    <source>
        <dbReference type="Proteomes" id="UP000287651"/>
    </source>
</evidence>
<evidence type="ECO:0000256" key="1">
    <source>
        <dbReference type="SAM" id="MobiDB-lite"/>
    </source>
</evidence>
<accession>A0A427AVG2</accession>
<organism evidence="2 3">
    <name type="scientific">Ensete ventricosum</name>
    <name type="common">Abyssinian banana</name>
    <name type="synonym">Musa ensete</name>
    <dbReference type="NCBI Taxonomy" id="4639"/>
    <lineage>
        <taxon>Eukaryota</taxon>
        <taxon>Viridiplantae</taxon>
        <taxon>Streptophyta</taxon>
        <taxon>Embryophyta</taxon>
        <taxon>Tracheophyta</taxon>
        <taxon>Spermatophyta</taxon>
        <taxon>Magnoliopsida</taxon>
        <taxon>Liliopsida</taxon>
        <taxon>Zingiberales</taxon>
        <taxon>Musaceae</taxon>
        <taxon>Ensete</taxon>
    </lineage>
</organism>
<feature type="non-terminal residue" evidence="2">
    <location>
        <position position="165"/>
    </location>
</feature>
<dbReference type="AlphaFoldDB" id="A0A427AVG2"/>
<dbReference type="EMBL" id="AMZH03001233">
    <property type="protein sequence ID" value="RRT80106.1"/>
    <property type="molecule type" value="Genomic_DNA"/>
</dbReference>
<sequence length="165" mass="19326">MSETEYLISLIYPTKELCTGSKALRRNLIEDNSCQIITNGDRYYRYGKGRTARYIPVRQLTDTRTGSYRAVPLKSTVGSRFRPSTVDFGCRRSIEGKIDRRRSIEGKINRWRSIEGEIDRQRSIEEEKGKRKKKEEEEKKKKEEEKYPTHDSRATFLPARGEIEA</sequence>